<organism evidence="1">
    <name type="scientific">bioreactor metagenome</name>
    <dbReference type="NCBI Taxonomy" id="1076179"/>
    <lineage>
        <taxon>unclassified sequences</taxon>
        <taxon>metagenomes</taxon>
        <taxon>ecological metagenomes</taxon>
    </lineage>
</organism>
<reference evidence="1" key="1">
    <citation type="submission" date="2019-08" db="EMBL/GenBank/DDBJ databases">
        <authorList>
            <person name="Kucharzyk K."/>
            <person name="Murdoch R.W."/>
            <person name="Higgins S."/>
            <person name="Loffler F."/>
        </authorList>
    </citation>
    <scope>NUCLEOTIDE SEQUENCE</scope>
</reference>
<protein>
    <submittedName>
        <fullName evidence="1">Uncharacterized protein</fullName>
    </submittedName>
</protein>
<comment type="caution">
    <text evidence="1">The sequence shown here is derived from an EMBL/GenBank/DDBJ whole genome shotgun (WGS) entry which is preliminary data.</text>
</comment>
<accession>A0A644W1Z8</accession>
<proteinExistence type="predicted"/>
<name>A0A644W1Z8_9ZZZZ</name>
<gene>
    <name evidence="1" type="ORF">SDC9_42924</name>
</gene>
<dbReference type="EMBL" id="VSSQ01000523">
    <property type="protein sequence ID" value="MPL96742.1"/>
    <property type="molecule type" value="Genomic_DNA"/>
</dbReference>
<evidence type="ECO:0000313" key="1">
    <source>
        <dbReference type="EMBL" id="MPL96742.1"/>
    </source>
</evidence>
<dbReference type="AlphaFoldDB" id="A0A644W1Z8"/>
<sequence length="449" mass="48927">MAVAVTDQPGHKIVARGARDRVLARGIDIGNRHHIGLVEAGAEIVEEAVQARETVRLMRRNHPRARRARHILPRRLQHRGNLDRVVAVIIDDGDAAQHLAHLGEAPVDAAELRQRLADLVLLHAEVARDRNRGKAVRDVVVARHRQRAALDLRLGPLVLQKHVEMRPAFREAEVDRAHIGLGVEAEGGDAAVGDATDEGLHLGVVGAAHRHAVERDVGDKVVEALPQVLDRAPVLHVLGVDVGDDRDGRRQPVERAVRFIGLDHHPLALARPRVRTVSVDDAAVDDGRIEAALVEQRRHHRRGRGLAMGAGDRDVRLQPHQLGQHLGAAHHRQLAPARLLELGVALLDRRGDHHHRDVVGDVLGALTLVEGGAQLDQPVGDLRGLRVRALHLVAERHQHFGDARHADAADADEVDRAQFPGKFRGSAHFGCPASFSTISTSRPVASGMP</sequence>